<feature type="domain" description="RNA polymerase sigma-70 region 2" evidence="7">
    <location>
        <begin position="26"/>
        <end position="93"/>
    </location>
</feature>
<dbReference type="InterPro" id="IPR036388">
    <property type="entry name" value="WH-like_DNA-bd_sf"/>
</dbReference>
<proteinExistence type="inferred from homology"/>
<accession>A0A354YUG7</accession>
<sequence length="186" mass="21547">MSTLPDERGQYWQALKSEEHLAVEIMVDKYYPALLNFLLRLGCSRSDAEDIIQETFIKAIQNINHYRHQERFPAWLFKICHNNFKDFNKKASRRREIPHAPRDLPGSDGPSPESQAIMMDEALRVQAALNLLPPKQHLAVVLRFYHGFTFKEIAYLMSCPTGTVKSRLNHALTTLNQHLQEVDCNE</sequence>
<dbReference type="InterPro" id="IPR013324">
    <property type="entry name" value="RNA_pol_sigma_r3/r4-like"/>
</dbReference>
<protein>
    <recommendedName>
        <fullName evidence="6">RNA polymerase sigma factor</fullName>
    </recommendedName>
</protein>
<comment type="caution">
    <text evidence="9">The sequence shown here is derived from an EMBL/GenBank/DDBJ whole genome shotgun (WGS) entry which is preliminary data.</text>
</comment>
<evidence type="ECO:0000256" key="3">
    <source>
        <dbReference type="ARBA" id="ARBA00023082"/>
    </source>
</evidence>
<evidence type="ECO:0000313" key="10">
    <source>
        <dbReference type="Proteomes" id="UP000263273"/>
    </source>
</evidence>
<evidence type="ECO:0000256" key="1">
    <source>
        <dbReference type="ARBA" id="ARBA00010641"/>
    </source>
</evidence>
<gene>
    <name evidence="9" type="ORF">DDZ44_03605</name>
</gene>
<dbReference type="InterPro" id="IPR039425">
    <property type="entry name" value="RNA_pol_sigma-70-like"/>
</dbReference>
<reference evidence="9 10" key="1">
    <citation type="journal article" date="2018" name="Nat. Biotechnol.">
        <title>A standardized bacterial taxonomy based on genome phylogeny substantially revises the tree of life.</title>
        <authorList>
            <person name="Parks D.H."/>
            <person name="Chuvochina M."/>
            <person name="Waite D.W."/>
            <person name="Rinke C."/>
            <person name="Skarshewski A."/>
            <person name="Chaumeil P.A."/>
            <person name="Hugenholtz P."/>
        </authorList>
    </citation>
    <scope>NUCLEOTIDE SEQUENCE [LARGE SCALE GENOMIC DNA]</scope>
    <source>
        <strain evidence="9">UBA10948</strain>
    </source>
</reference>
<dbReference type="Gene3D" id="1.10.10.10">
    <property type="entry name" value="Winged helix-like DNA-binding domain superfamily/Winged helix DNA-binding domain"/>
    <property type="match status" value="1"/>
</dbReference>
<dbReference type="InterPro" id="IPR014284">
    <property type="entry name" value="RNA_pol_sigma-70_dom"/>
</dbReference>
<dbReference type="EMBL" id="DNZF01000079">
    <property type="protein sequence ID" value="HBK53008.1"/>
    <property type="molecule type" value="Genomic_DNA"/>
</dbReference>
<evidence type="ECO:0000256" key="4">
    <source>
        <dbReference type="ARBA" id="ARBA00023125"/>
    </source>
</evidence>
<dbReference type="GO" id="GO:0006352">
    <property type="term" value="P:DNA-templated transcription initiation"/>
    <property type="evidence" value="ECO:0007669"/>
    <property type="project" value="InterPro"/>
</dbReference>
<keyword evidence="2 6" id="KW-0805">Transcription regulation</keyword>
<keyword evidence="4 6" id="KW-0238">DNA-binding</keyword>
<dbReference type="PROSITE" id="PS01063">
    <property type="entry name" value="SIGMA70_ECF"/>
    <property type="match status" value="1"/>
</dbReference>
<dbReference type="AlphaFoldDB" id="A0A354YUG7"/>
<dbReference type="InterPro" id="IPR000838">
    <property type="entry name" value="RNA_pol_sigma70_ECF_CS"/>
</dbReference>
<dbReference type="GO" id="GO:0003677">
    <property type="term" value="F:DNA binding"/>
    <property type="evidence" value="ECO:0007669"/>
    <property type="project" value="UniProtKB-KW"/>
</dbReference>
<dbReference type="PANTHER" id="PTHR43133">
    <property type="entry name" value="RNA POLYMERASE ECF-TYPE SIGMA FACTO"/>
    <property type="match status" value="1"/>
</dbReference>
<keyword evidence="5 6" id="KW-0804">Transcription</keyword>
<dbReference type="SUPFAM" id="SSF88659">
    <property type="entry name" value="Sigma3 and sigma4 domains of RNA polymerase sigma factors"/>
    <property type="match status" value="1"/>
</dbReference>
<evidence type="ECO:0000259" key="7">
    <source>
        <dbReference type="Pfam" id="PF04542"/>
    </source>
</evidence>
<comment type="similarity">
    <text evidence="1 6">Belongs to the sigma-70 factor family. ECF subfamily.</text>
</comment>
<name>A0A354YUG7_9FIRM</name>
<dbReference type="PANTHER" id="PTHR43133:SF51">
    <property type="entry name" value="RNA POLYMERASE SIGMA FACTOR"/>
    <property type="match status" value="1"/>
</dbReference>
<dbReference type="Pfam" id="PF04542">
    <property type="entry name" value="Sigma70_r2"/>
    <property type="match status" value="1"/>
</dbReference>
<dbReference type="CDD" id="cd06171">
    <property type="entry name" value="Sigma70_r4"/>
    <property type="match status" value="1"/>
</dbReference>
<dbReference type="SUPFAM" id="SSF88946">
    <property type="entry name" value="Sigma2 domain of RNA polymerase sigma factors"/>
    <property type="match status" value="1"/>
</dbReference>
<dbReference type="Gene3D" id="1.10.1740.10">
    <property type="match status" value="1"/>
</dbReference>
<evidence type="ECO:0000259" key="8">
    <source>
        <dbReference type="Pfam" id="PF08281"/>
    </source>
</evidence>
<dbReference type="GO" id="GO:0006950">
    <property type="term" value="P:response to stress"/>
    <property type="evidence" value="ECO:0007669"/>
    <property type="project" value="UniProtKB-ARBA"/>
</dbReference>
<evidence type="ECO:0000256" key="2">
    <source>
        <dbReference type="ARBA" id="ARBA00023015"/>
    </source>
</evidence>
<evidence type="ECO:0000313" key="9">
    <source>
        <dbReference type="EMBL" id="HBK53008.1"/>
    </source>
</evidence>
<evidence type="ECO:0000256" key="6">
    <source>
        <dbReference type="RuleBase" id="RU000716"/>
    </source>
</evidence>
<keyword evidence="3 6" id="KW-0731">Sigma factor</keyword>
<dbReference type="NCBIfam" id="TIGR02937">
    <property type="entry name" value="sigma70-ECF"/>
    <property type="match status" value="1"/>
</dbReference>
<dbReference type="Pfam" id="PF08281">
    <property type="entry name" value="Sigma70_r4_2"/>
    <property type="match status" value="1"/>
</dbReference>
<dbReference type="InterPro" id="IPR013249">
    <property type="entry name" value="RNA_pol_sigma70_r4_t2"/>
</dbReference>
<dbReference type="Proteomes" id="UP000263273">
    <property type="component" value="Unassembled WGS sequence"/>
</dbReference>
<dbReference type="InterPro" id="IPR013325">
    <property type="entry name" value="RNA_pol_sigma_r2"/>
</dbReference>
<dbReference type="InterPro" id="IPR007627">
    <property type="entry name" value="RNA_pol_sigma70_r2"/>
</dbReference>
<feature type="domain" description="RNA polymerase sigma factor 70 region 4 type 2" evidence="8">
    <location>
        <begin position="124"/>
        <end position="175"/>
    </location>
</feature>
<organism evidence="9 10">
    <name type="scientific">Syntrophomonas wolfei</name>
    <dbReference type="NCBI Taxonomy" id="863"/>
    <lineage>
        <taxon>Bacteria</taxon>
        <taxon>Bacillati</taxon>
        <taxon>Bacillota</taxon>
        <taxon>Clostridia</taxon>
        <taxon>Eubacteriales</taxon>
        <taxon>Syntrophomonadaceae</taxon>
        <taxon>Syntrophomonas</taxon>
    </lineage>
</organism>
<evidence type="ECO:0000256" key="5">
    <source>
        <dbReference type="ARBA" id="ARBA00023163"/>
    </source>
</evidence>
<dbReference type="GO" id="GO:0016987">
    <property type="term" value="F:sigma factor activity"/>
    <property type="evidence" value="ECO:0007669"/>
    <property type="project" value="UniProtKB-KW"/>
</dbReference>